<comment type="caution">
    <text evidence="2">The sequence shown here is derived from an EMBL/GenBank/DDBJ whole genome shotgun (WGS) entry which is preliminary data.</text>
</comment>
<dbReference type="Gene3D" id="2.60.120.560">
    <property type="entry name" value="Exo-inulinase, domain 1"/>
    <property type="match status" value="1"/>
</dbReference>
<dbReference type="AlphaFoldDB" id="A0A402BDW5"/>
<evidence type="ECO:0000259" key="1">
    <source>
        <dbReference type="Pfam" id="PF08244"/>
    </source>
</evidence>
<sequence length="61" mass="6748">MHGQCLARSAIEVFAGNGEVIITDLIFPSPSPDSQEVLLYTVDHVVEIQQLEVFAFSSIRE</sequence>
<feature type="domain" description="Glycosyl hydrolase family 32 C-terminal" evidence="1">
    <location>
        <begin position="8"/>
        <end position="53"/>
    </location>
</feature>
<organism evidence="2 3">
    <name type="scientific">Dictyobacter alpinus</name>
    <dbReference type="NCBI Taxonomy" id="2014873"/>
    <lineage>
        <taxon>Bacteria</taxon>
        <taxon>Bacillati</taxon>
        <taxon>Chloroflexota</taxon>
        <taxon>Ktedonobacteria</taxon>
        <taxon>Ktedonobacterales</taxon>
        <taxon>Dictyobacteraceae</taxon>
        <taxon>Dictyobacter</taxon>
    </lineage>
</organism>
<keyword evidence="3" id="KW-1185">Reference proteome</keyword>
<dbReference type="Proteomes" id="UP000287171">
    <property type="component" value="Unassembled WGS sequence"/>
</dbReference>
<dbReference type="EMBL" id="BIFT01000002">
    <property type="protein sequence ID" value="GCE29490.1"/>
    <property type="molecule type" value="Genomic_DNA"/>
</dbReference>
<evidence type="ECO:0000313" key="3">
    <source>
        <dbReference type="Proteomes" id="UP000287171"/>
    </source>
</evidence>
<evidence type="ECO:0000313" key="2">
    <source>
        <dbReference type="EMBL" id="GCE29490.1"/>
    </source>
</evidence>
<dbReference type="InterPro" id="IPR013320">
    <property type="entry name" value="ConA-like_dom_sf"/>
</dbReference>
<name>A0A402BDW5_9CHLR</name>
<reference evidence="3" key="1">
    <citation type="submission" date="2018-12" db="EMBL/GenBank/DDBJ databases">
        <title>Tengunoibacter tsumagoiensis gen. nov., sp. nov., Dictyobacter kobayashii sp. nov., D. alpinus sp. nov., and D. joshuensis sp. nov. and description of Dictyobacteraceae fam. nov. within the order Ktedonobacterales isolated from Tengu-no-mugimeshi.</title>
        <authorList>
            <person name="Wang C.M."/>
            <person name="Zheng Y."/>
            <person name="Sakai Y."/>
            <person name="Toyoda A."/>
            <person name="Minakuchi Y."/>
            <person name="Abe K."/>
            <person name="Yokota A."/>
            <person name="Yabe S."/>
        </authorList>
    </citation>
    <scope>NUCLEOTIDE SEQUENCE [LARGE SCALE GENOMIC DNA]</scope>
    <source>
        <strain evidence="3">Uno16</strain>
    </source>
</reference>
<gene>
    <name evidence="2" type="ORF">KDA_49740</name>
</gene>
<accession>A0A402BDW5</accession>
<dbReference type="InterPro" id="IPR013189">
    <property type="entry name" value="Glyco_hydro_32_C"/>
</dbReference>
<dbReference type="SUPFAM" id="SSF49899">
    <property type="entry name" value="Concanavalin A-like lectins/glucanases"/>
    <property type="match status" value="1"/>
</dbReference>
<proteinExistence type="predicted"/>
<protein>
    <recommendedName>
        <fullName evidence="1">Glycosyl hydrolase family 32 C-terminal domain-containing protein</fullName>
    </recommendedName>
</protein>
<dbReference type="Pfam" id="PF08244">
    <property type="entry name" value="Glyco_hydro_32C"/>
    <property type="match status" value="1"/>
</dbReference>